<evidence type="ECO:0000256" key="3">
    <source>
        <dbReference type="ARBA" id="ARBA00023098"/>
    </source>
</evidence>
<evidence type="ECO:0000256" key="1">
    <source>
        <dbReference type="ARBA" id="ARBA00022832"/>
    </source>
</evidence>
<dbReference type="PANTHER" id="PTHR43602">
    <property type="match status" value="1"/>
</dbReference>
<dbReference type="AlphaFoldDB" id="A0A3G1L0X4"/>
<dbReference type="InterPro" id="IPR001753">
    <property type="entry name" value="Enoyl-CoA_hydra/iso"/>
</dbReference>
<keyword evidence="5" id="KW-1185">Reference proteome</keyword>
<keyword evidence="1" id="KW-0276">Fatty acid metabolism</keyword>
<evidence type="ECO:0000313" key="5">
    <source>
        <dbReference type="Proteomes" id="UP000323521"/>
    </source>
</evidence>
<accession>A0A3G1L0X4</accession>
<reference evidence="4 5" key="1">
    <citation type="submission" date="2016-10" db="EMBL/GenBank/DDBJ databases">
        <title>Complete Genome Sequence of Peptococcaceae strain DCMF.</title>
        <authorList>
            <person name="Edwards R.J."/>
            <person name="Holland S.I."/>
            <person name="Deshpande N.P."/>
            <person name="Wong Y.K."/>
            <person name="Ertan H."/>
            <person name="Manefield M."/>
            <person name="Russell T.L."/>
            <person name="Lee M.J."/>
        </authorList>
    </citation>
    <scope>NUCLEOTIDE SEQUENCE [LARGE SCALE GENOMIC DNA]</scope>
    <source>
        <strain evidence="4 5">DCMF</strain>
    </source>
</reference>
<dbReference type="Pfam" id="PF00378">
    <property type="entry name" value="ECH_1"/>
    <property type="match status" value="1"/>
</dbReference>
<keyword evidence="3" id="KW-0443">Lipid metabolism</keyword>
<keyword evidence="2" id="KW-0809">Transit peptide</keyword>
<dbReference type="KEGG" id="fwa:DCMF_02200"/>
<name>A0A3G1L0X4_FORW1</name>
<dbReference type="InterPro" id="IPR052377">
    <property type="entry name" value="Mitochondrial_ECH-domain"/>
</dbReference>
<dbReference type="Proteomes" id="UP000323521">
    <property type="component" value="Chromosome"/>
</dbReference>
<dbReference type="PANTHER" id="PTHR43602:SF1">
    <property type="entry name" value="ENOYL-COA HYDRATASE DOMAIN-CONTAINING PROTEIN 3, MITOCHONDRIAL"/>
    <property type="match status" value="1"/>
</dbReference>
<gene>
    <name evidence="4" type="ORF">DCMF_02200</name>
</gene>
<dbReference type="InterPro" id="IPR029045">
    <property type="entry name" value="ClpP/crotonase-like_dom_sf"/>
</dbReference>
<protein>
    <recommendedName>
        <fullName evidence="6">Enoyl-CoA hydratase</fullName>
    </recommendedName>
</protein>
<evidence type="ECO:0000313" key="4">
    <source>
        <dbReference type="EMBL" id="ATW28308.1"/>
    </source>
</evidence>
<dbReference type="Gene3D" id="3.90.226.10">
    <property type="entry name" value="2-enoyl-CoA Hydratase, Chain A, domain 1"/>
    <property type="match status" value="1"/>
</dbReference>
<proteinExistence type="predicted"/>
<dbReference type="CDD" id="cd06558">
    <property type="entry name" value="crotonase-like"/>
    <property type="match status" value="1"/>
</dbReference>
<dbReference type="EMBL" id="CP017634">
    <property type="protein sequence ID" value="ATW28308.1"/>
    <property type="molecule type" value="Genomic_DNA"/>
</dbReference>
<evidence type="ECO:0000256" key="2">
    <source>
        <dbReference type="ARBA" id="ARBA00022946"/>
    </source>
</evidence>
<dbReference type="GO" id="GO:0006631">
    <property type="term" value="P:fatty acid metabolic process"/>
    <property type="evidence" value="ECO:0007669"/>
    <property type="project" value="UniProtKB-KW"/>
</dbReference>
<dbReference type="GO" id="GO:0016836">
    <property type="term" value="F:hydro-lyase activity"/>
    <property type="evidence" value="ECO:0007669"/>
    <property type="project" value="TreeGrafter"/>
</dbReference>
<evidence type="ECO:0008006" key="6">
    <source>
        <dbReference type="Google" id="ProtNLM"/>
    </source>
</evidence>
<dbReference type="SUPFAM" id="SSF52096">
    <property type="entry name" value="ClpP/crotonase"/>
    <property type="match status" value="1"/>
</dbReference>
<dbReference type="RefSeq" id="WP_214659040.1">
    <property type="nucleotide sequence ID" value="NZ_CP017634.1"/>
</dbReference>
<sequence>MESEYKNLILEKKDRVGMITMYNPPENRFVLSMLKEIRAAFSRFDQDEDVFLIMLKGKGESFCRGGDVETIHSHVGWDATEFFQNVAETAKAVRNTKKTTMAVVDGWATAGGGILANACDLVVASENSAFGATAVNFGLLCYFGPAVLLPALGPKKAFEYIATGDLIDPYEAERRGMINKVVPREQLEEAAWELANKIISKSPTAILLGKRCLQTCIGLEYDKAMAHGSACMVQYQMTGEAAEGLNAYLENREPDFKVIGLRGDFSVVRKE</sequence>
<organism evidence="4 5">
    <name type="scientific">Formimonas warabiya</name>
    <dbReference type="NCBI Taxonomy" id="1761012"/>
    <lineage>
        <taxon>Bacteria</taxon>
        <taxon>Bacillati</taxon>
        <taxon>Bacillota</taxon>
        <taxon>Clostridia</taxon>
        <taxon>Eubacteriales</taxon>
        <taxon>Peptococcaceae</taxon>
        <taxon>Candidatus Formimonas</taxon>
    </lineage>
</organism>